<dbReference type="FunFam" id="3.40.50.1820:FF:000029">
    <property type="entry name" value="Acetylcholinesterase"/>
    <property type="match status" value="1"/>
</dbReference>
<evidence type="ECO:0000256" key="3">
    <source>
        <dbReference type="ARBA" id="ARBA00022801"/>
    </source>
</evidence>
<feature type="active site" description="Charge relay system" evidence="8">
    <location>
        <position position="354"/>
    </location>
</feature>
<dbReference type="InterPro" id="IPR029058">
    <property type="entry name" value="AB_hydrolase_fold"/>
</dbReference>
<dbReference type="PANTHER" id="PTHR43918">
    <property type="entry name" value="ACETYLCHOLINESTERASE"/>
    <property type="match status" value="1"/>
</dbReference>
<dbReference type="GO" id="GO:0006581">
    <property type="term" value="P:acetylcholine catabolic process"/>
    <property type="evidence" value="ECO:0007669"/>
    <property type="project" value="TreeGrafter"/>
</dbReference>
<dbReference type="PROSITE" id="PS00941">
    <property type="entry name" value="CARBOXYLESTERASE_B_2"/>
    <property type="match status" value="1"/>
</dbReference>
<dbReference type="Pfam" id="PF00135">
    <property type="entry name" value="COesterase"/>
    <property type="match status" value="1"/>
</dbReference>
<evidence type="ECO:0000256" key="2">
    <source>
        <dbReference type="ARBA" id="ARBA00022487"/>
    </source>
</evidence>
<dbReference type="ESTHER" id="cupsa-t1e1p0">
    <property type="family name" value="Cholinesterase-like"/>
</dbReference>
<evidence type="ECO:0000256" key="8">
    <source>
        <dbReference type="PIRSR" id="PIRSR600997-1"/>
    </source>
</evidence>
<dbReference type="GO" id="GO:0019695">
    <property type="term" value="P:choline metabolic process"/>
    <property type="evidence" value="ECO:0007669"/>
    <property type="project" value="TreeGrafter"/>
</dbReference>
<evidence type="ECO:0000256" key="4">
    <source>
        <dbReference type="ARBA" id="ARBA00022867"/>
    </source>
</evidence>
<dbReference type="InterPro" id="IPR019826">
    <property type="entry name" value="Carboxylesterase_B_AS"/>
</dbReference>
<dbReference type="PROSITE" id="PS51257">
    <property type="entry name" value="PROKAR_LIPOPROTEIN"/>
    <property type="match status" value="1"/>
</dbReference>
<accession>T1E1P0</accession>
<evidence type="ECO:0000256" key="9">
    <source>
        <dbReference type="RuleBase" id="RU361235"/>
    </source>
</evidence>
<sequence length="553" mass="60987">MTFPPPKFLWKGLLWIYVAAITSCESIFLTSEGNAPMADTSLGKIIGSTIEVKGIPVHQFLSIPYAKPPTGERRFKKPEPMEAWSVPVLATTEPPACVQYTQNPFPWYDNKTGKSEDCLFLNIWTPLDAGHASTKAVLFWIYGGGFFVGSTRQEDHSGEALAALGDIIVVTVGYRLGSLGFLYSGSSDAPGNVGLWDILAGLQWINDHIQAFGGDPSRITIAGESAGSIAVGQLAVSPLSQGLFAKLIMQSGSPAYTLADNNTQSLVRSQKIAELVNCANSTFNITDNPTEVVECLQGVDAVKLLKVESSLIPRSSRSFLPQYGDEILPQNPREAIISGNFQKKSLLIGNSKDEGAFQITTSNPDLFGFFGAKDPPVNKSTGENLLRRMFAAFPDTESVVRHYLPESIPEDDYETVRFQVCSASGDFSLLCPSVYFAEKVAENGSDVYYYLWAHRPSNSPWAPWMGSPHYSEVQFLFGLPIKEPERYESEEVGLSMGFIHMWSNFMKYGKPVEQWPLYSKEIPVFVYVGVETEAHGTGPHKDNCDFFRPYFGF</sequence>
<dbReference type="AlphaFoldDB" id="T1E1P0"/>
<reference evidence="11" key="1">
    <citation type="submission" date="2013-06" db="EMBL/GenBank/DDBJ databases">
        <title>Upstream open reading frames and Kozak regions of a set of assembled transcriptome sequences from the spider Cupiennius salei.</title>
        <authorList>
            <person name="French A.S."/>
            <person name="Li A.W."/>
            <person name="Meisner S."/>
            <person name="Torkkeli P.H."/>
        </authorList>
    </citation>
    <scope>NUCLEOTIDE SEQUENCE</scope>
    <source>
        <tissue evidence="11">Leg hypodermis</tissue>
    </source>
</reference>
<dbReference type="GO" id="GO:0005886">
    <property type="term" value="C:plasma membrane"/>
    <property type="evidence" value="ECO:0007669"/>
    <property type="project" value="TreeGrafter"/>
</dbReference>
<feature type="active site" description="Charge relay system" evidence="8">
    <location>
        <position position="469"/>
    </location>
</feature>
<evidence type="ECO:0000313" key="11">
    <source>
        <dbReference type="EMBL" id="JAA92947.1"/>
    </source>
</evidence>
<comment type="catalytic activity">
    <reaction evidence="7">
        <text>acetylcholine + H2O = choline + acetate + H(+)</text>
        <dbReference type="Rhea" id="RHEA:17561"/>
        <dbReference type="ChEBI" id="CHEBI:15354"/>
        <dbReference type="ChEBI" id="CHEBI:15355"/>
        <dbReference type="ChEBI" id="CHEBI:15377"/>
        <dbReference type="ChEBI" id="CHEBI:15378"/>
        <dbReference type="ChEBI" id="CHEBI:30089"/>
        <dbReference type="EC" id="3.1.1.7"/>
    </reaction>
</comment>
<dbReference type="InterPro" id="IPR019819">
    <property type="entry name" value="Carboxylesterase_B_CS"/>
</dbReference>
<evidence type="ECO:0000256" key="1">
    <source>
        <dbReference type="ARBA" id="ARBA00005964"/>
    </source>
</evidence>
<dbReference type="PRINTS" id="PR00878">
    <property type="entry name" value="CHOLNESTRASE"/>
</dbReference>
<feature type="domain" description="Carboxylesterase type B" evidence="10">
    <location>
        <begin position="35"/>
        <end position="546"/>
    </location>
</feature>
<keyword evidence="5" id="KW-1015">Disulfide bond</keyword>
<keyword evidence="2" id="KW-0719">Serine esterase</keyword>
<evidence type="ECO:0000256" key="6">
    <source>
        <dbReference type="ARBA" id="ARBA00023180"/>
    </source>
</evidence>
<evidence type="ECO:0000259" key="10">
    <source>
        <dbReference type="Pfam" id="PF00135"/>
    </source>
</evidence>
<dbReference type="SUPFAM" id="SSF53474">
    <property type="entry name" value="alpha/beta-Hydrolases"/>
    <property type="match status" value="1"/>
</dbReference>
<dbReference type="GO" id="GO:0005615">
    <property type="term" value="C:extracellular space"/>
    <property type="evidence" value="ECO:0007669"/>
    <property type="project" value="TreeGrafter"/>
</dbReference>
<name>T1E1P0_CUPSA</name>
<feature type="active site" description="Acyl-ester intermediate" evidence="8">
    <location>
        <position position="225"/>
    </location>
</feature>
<feature type="signal peptide" evidence="9">
    <location>
        <begin position="1"/>
        <end position="20"/>
    </location>
</feature>
<comment type="similarity">
    <text evidence="1 9">Belongs to the type-B carboxylesterase/lipase family.</text>
</comment>
<proteinExistence type="evidence at transcript level"/>
<dbReference type="Gene3D" id="3.40.50.1820">
    <property type="entry name" value="alpha/beta hydrolase"/>
    <property type="match status" value="1"/>
</dbReference>
<dbReference type="EC" id="3.1.1.-" evidence="9"/>
<feature type="chain" id="PRO_5005147010" description="Carboxylic ester hydrolase" evidence="9">
    <location>
        <begin position="21"/>
        <end position="553"/>
    </location>
</feature>
<dbReference type="EMBL" id="GAKT01000115">
    <property type="protein sequence ID" value="JAA92947.1"/>
    <property type="molecule type" value="mRNA"/>
</dbReference>
<evidence type="ECO:0000256" key="5">
    <source>
        <dbReference type="ARBA" id="ARBA00023157"/>
    </source>
</evidence>
<dbReference type="GO" id="GO:0003990">
    <property type="term" value="F:acetylcholinesterase activity"/>
    <property type="evidence" value="ECO:0007669"/>
    <property type="project" value="UniProtKB-EC"/>
</dbReference>
<keyword evidence="9" id="KW-0732">Signal</keyword>
<protein>
    <recommendedName>
        <fullName evidence="9">Carboxylic ester hydrolase</fullName>
        <ecNumber evidence="9">3.1.1.-</ecNumber>
    </recommendedName>
</protein>
<evidence type="ECO:0000256" key="7">
    <source>
        <dbReference type="ARBA" id="ARBA00048484"/>
    </source>
</evidence>
<dbReference type="PANTHER" id="PTHR43918:SF4">
    <property type="entry name" value="CARBOXYLIC ESTER HYDROLASE"/>
    <property type="match status" value="1"/>
</dbReference>
<organism evidence="11">
    <name type="scientific">Cupiennius salei</name>
    <name type="common">American wandering spider</name>
    <dbReference type="NCBI Taxonomy" id="6928"/>
    <lineage>
        <taxon>Eukaryota</taxon>
        <taxon>Metazoa</taxon>
        <taxon>Ecdysozoa</taxon>
        <taxon>Arthropoda</taxon>
        <taxon>Chelicerata</taxon>
        <taxon>Arachnida</taxon>
        <taxon>Araneae</taxon>
        <taxon>Araneomorphae</taxon>
        <taxon>Entelegynae</taxon>
        <taxon>Lycosoidea</taxon>
        <taxon>Ctenidae</taxon>
        <taxon>Cupiennius</taxon>
    </lineage>
</organism>
<dbReference type="InterPro" id="IPR050654">
    <property type="entry name" value="AChE-related_enzymes"/>
</dbReference>
<dbReference type="InterPro" id="IPR002018">
    <property type="entry name" value="CarbesteraseB"/>
</dbReference>
<dbReference type="InterPro" id="IPR000997">
    <property type="entry name" value="Cholinesterase"/>
</dbReference>
<keyword evidence="3 9" id="KW-0378">Hydrolase</keyword>
<keyword evidence="4" id="KW-0531">Neurotransmitter degradation</keyword>
<dbReference type="PROSITE" id="PS00122">
    <property type="entry name" value="CARBOXYLESTERASE_B_1"/>
    <property type="match status" value="1"/>
</dbReference>
<keyword evidence="6" id="KW-0325">Glycoprotein</keyword>